<feature type="compositionally biased region" description="Polar residues" evidence="1">
    <location>
        <begin position="44"/>
        <end position="53"/>
    </location>
</feature>
<dbReference type="EMBL" id="LYPB01000088">
    <property type="protein sequence ID" value="OAS14695.1"/>
    <property type="molecule type" value="Genomic_DNA"/>
</dbReference>
<reference evidence="2 3" key="1">
    <citation type="submission" date="2016-05" db="EMBL/GenBank/DDBJ databases">
        <title>Paenibacillus sp. 1ZS3-15 nov., isolated from the rhizosphere soil.</title>
        <authorList>
            <person name="Zhang X.X."/>
            <person name="Zhang J."/>
        </authorList>
    </citation>
    <scope>NUCLEOTIDE SEQUENCE [LARGE SCALE GENOMIC DNA]</scope>
    <source>
        <strain evidence="2 3">1ZS3-15</strain>
    </source>
</reference>
<dbReference type="Proteomes" id="UP000078454">
    <property type="component" value="Unassembled WGS sequence"/>
</dbReference>
<protein>
    <submittedName>
        <fullName evidence="2">Uncharacterized protein</fullName>
    </submittedName>
</protein>
<keyword evidence="3" id="KW-1185">Reference proteome</keyword>
<comment type="caution">
    <text evidence="2">The sequence shown here is derived from an EMBL/GenBank/DDBJ whole genome shotgun (WGS) entry which is preliminary data.</text>
</comment>
<evidence type="ECO:0000256" key="1">
    <source>
        <dbReference type="SAM" id="MobiDB-lite"/>
    </source>
</evidence>
<evidence type="ECO:0000313" key="2">
    <source>
        <dbReference type="EMBL" id="OAS14695.1"/>
    </source>
</evidence>
<feature type="region of interest" description="Disordered" evidence="1">
    <location>
        <begin position="44"/>
        <end position="123"/>
    </location>
</feature>
<feature type="compositionally biased region" description="Basic and acidic residues" evidence="1">
    <location>
        <begin position="105"/>
        <end position="123"/>
    </location>
</feature>
<dbReference type="STRING" id="1850517.A8708_23640"/>
<name>A0A198A0J1_9BACL</name>
<gene>
    <name evidence="2" type="ORF">A8708_23640</name>
</gene>
<sequence length="123" mass="14004">MTNDHIHVVNYLNQLKPIESLISTGDIIGMLKEHQPLAERQWALNASQASDSHVYTKDQLERDSRAPSKNPEDYNSKGEYVPKNGASKNPADYNANGEYKPVESMTKEEKRKELEEMLSRVSK</sequence>
<dbReference type="AlphaFoldDB" id="A0A198A0J1"/>
<proteinExistence type="predicted"/>
<evidence type="ECO:0000313" key="3">
    <source>
        <dbReference type="Proteomes" id="UP000078454"/>
    </source>
</evidence>
<accession>A0A198A0J1</accession>
<organism evidence="2 3">
    <name type="scientific">Paenibacillus oryzisoli</name>
    <dbReference type="NCBI Taxonomy" id="1850517"/>
    <lineage>
        <taxon>Bacteria</taxon>
        <taxon>Bacillati</taxon>
        <taxon>Bacillota</taxon>
        <taxon>Bacilli</taxon>
        <taxon>Bacillales</taxon>
        <taxon>Paenibacillaceae</taxon>
        <taxon>Paenibacillus</taxon>
    </lineage>
</organism>
<feature type="compositionally biased region" description="Basic and acidic residues" evidence="1">
    <location>
        <begin position="54"/>
        <end position="76"/>
    </location>
</feature>